<dbReference type="InterPro" id="IPR001509">
    <property type="entry name" value="Epimerase_deHydtase"/>
</dbReference>
<dbReference type="Gene3D" id="3.40.50.720">
    <property type="entry name" value="NAD(P)-binding Rossmann-like Domain"/>
    <property type="match status" value="1"/>
</dbReference>
<evidence type="ECO:0000313" key="3">
    <source>
        <dbReference type="Proteomes" id="UP000545493"/>
    </source>
</evidence>
<proteinExistence type="predicted"/>
<comment type="caution">
    <text evidence="2">The sequence shown here is derived from an EMBL/GenBank/DDBJ whole genome shotgun (WGS) entry which is preliminary data.</text>
</comment>
<dbReference type="GO" id="GO:0044877">
    <property type="term" value="F:protein-containing complex binding"/>
    <property type="evidence" value="ECO:0007669"/>
    <property type="project" value="TreeGrafter"/>
</dbReference>
<dbReference type="SUPFAM" id="SSF51735">
    <property type="entry name" value="NAD(P)-binding Rossmann-fold domains"/>
    <property type="match status" value="1"/>
</dbReference>
<dbReference type="InterPro" id="IPR036291">
    <property type="entry name" value="NAD(P)-bd_dom_sf"/>
</dbReference>
<accession>A0A7X5ZNK0</accession>
<dbReference type="InterPro" id="IPR051207">
    <property type="entry name" value="ComplexI_NDUFA9_subunit"/>
</dbReference>
<name>A0A7X5ZNK0_9PSEU</name>
<dbReference type="PANTHER" id="PTHR12126:SF11">
    <property type="entry name" value="NADH DEHYDROGENASE [UBIQUINONE] 1 ALPHA SUBCOMPLEX SUBUNIT 9, MITOCHONDRIAL"/>
    <property type="match status" value="1"/>
</dbReference>
<gene>
    <name evidence="2" type="ORF">FHU38_000106</name>
</gene>
<feature type="domain" description="NAD-dependent epimerase/dehydratase" evidence="1">
    <location>
        <begin position="6"/>
        <end position="215"/>
    </location>
</feature>
<dbReference type="AlphaFoldDB" id="A0A7X5ZNK0"/>
<evidence type="ECO:0000313" key="2">
    <source>
        <dbReference type="EMBL" id="NIJ09762.1"/>
    </source>
</evidence>
<dbReference type="Pfam" id="PF01370">
    <property type="entry name" value="Epimerase"/>
    <property type="match status" value="1"/>
</dbReference>
<reference evidence="2 3" key="1">
    <citation type="submission" date="2020-03" db="EMBL/GenBank/DDBJ databases">
        <title>Sequencing the genomes of 1000 actinobacteria strains.</title>
        <authorList>
            <person name="Klenk H.-P."/>
        </authorList>
    </citation>
    <scope>NUCLEOTIDE SEQUENCE [LARGE SCALE GENOMIC DNA]</scope>
    <source>
        <strain evidence="2 3">DSM 45685</strain>
    </source>
</reference>
<evidence type="ECO:0000259" key="1">
    <source>
        <dbReference type="Pfam" id="PF01370"/>
    </source>
</evidence>
<dbReference type="RefSeq" id="WP_167165548.1">
    <property type="nucleotide sequence ID" value="NZ_JAAOYM010000001.1"/>
</dbReference>
<keyword evidence="3" id="KW-1185">Reference proteome</keyword>
<sequence length="344" mass="36788">MPGRLLVLGGSWFLGRTVAETAVQGGWHVTVFRRGRPESGAAPDGVEVVHGHYGDPMAMRRLTERGPFDLVVDNLAYTPRETLAAAQVLEPVAARYVVVSSVSAYEGWPTQPLTEDSPTLPCSATAGPEPGYNGDPAPTTYGFGKAGCEVAVLETFGRERAVIARPGVILGPGEYVGRTAWWLNRMRRGGNVVAPQPADRAIQPVDVRDVASFVLSAPPGTFNVTGDGSDTFADFIHACREAAPAPDGTEVHWVHPKILLAHHVKQWTGLPLWRTHAGAWAVDSSRARAAGLTTRPIVETVRDTAAWLADGGHLVASDRASELGITPEEEAAILAGHRRVLRAR</sequence>
<dbReference type="PANTHER" id="PTHR12126">
    <property type="entry name" value="NADH-UBIQUINONE OXIDOREDUCTASE 39 KDA SUBUNIT-RELATED"/>
    <property type="match status" value="1"/>
</dbReference>
<organism evidence="2 3">
    <name type="scientific">Saccharomonospora amisosensis</name>
    <dbReference type="NCBI Taxonomy" id="1128677"/>
    <lineage>
        <taxon>Bacteria</taxon>
        <taxon>Bacillati</taxon>
        <taxon>Actinomycetota</taxon>
        <taxon>Actinomycetes</taxon>
        <taxon>Pseudonocardiales</taxon>
        <taxon>Pseudonocardiaceae</taxon>
        <taxon>Saccharomonospora</taxon>
    </lineage>
</organism>
<protein>
    <submittedName>
        <fullName evidence="2">Nucleoside-diphosphate-sugar epimerase</fullName>
    </submittedName>
</protein>
<dbReference type="EMBL" id="JAAOYM010000001">
    <property type="protein sequence ID" value="NIJ09762.1"/>
    <property type="molecule type" value="Genomic_DNA"/>
</dbReference>
<dbReference type="Proteomes" id="UP000545493">
    <property type="component" value="Unassembled WGS sequence"/>
</dbReference>